<evidence type="ECO:0000313" key="3">
    <source>
        <dbReference type="Proteomes" id="UP000054097"/>
    </source>
</evidence>
<dbReference type="Proteomes" id="UP000054097">
    <property type="component" value="Unassembled WGS sequence"/>
</dbReference>
<keyword evidence="3" id="KW-1185">Reference proteome</keyword>
<feature type="transmembrane region" description="Helical" evidence="1">
    <location>
        <begin position="12"/>
        <end position="30"/>
    </location>
</feature>
<dbReference type="HOGENOM" id="CLU_903638_0_0_1"/>
<dbReference type="AlphaFoldDB" id="A0A0C3B107"/>
<name>A0A0C3B107_SERVB</name>
<protein>
    <submittedName>
        <fullName evidence="2">Uncharacterized protein</fullName>
    </submittedName>
</protein>
<dbReference type="InterPro" id="IPR027417">
    <property type="entry name" value="P-loop_NTPase"/>
</dbReference>
<keyword evidence="1" id="KW-1133">Transmembrane helix</keyword>
<proteinExistence type="predicted"/>
<sequence>MTSYTSEIPLSSTMIAILGAALGAAAYMVYRVEEQRKRQGEQARPLQNAASAIHADTWGKQWPKSEGTIYKTEIDHETGSVDDDEIYGLADKFIIPPHFKYRYFTKIRRLKTALYTYPGNVDDDVLVVREEYETLRQALEDDSNHTRSIVVTGHPGIGKSTFLLYLLLHRLERKLPTAVQFGAYYYLIFDKRGARVNSLNDPDPRLGECWALTDSNNNVIQPCEPFQNLAERVILASPPERERWREWIKQENGCWIISNLPSVPEIAAIVKERRKLEPSYDPSSTLSLSCASGDHRLGTSYVAWNLLPMGASIPLKGKQQALRYTYPTIHRLSSKDPLEYMSQRSNTPASFSFALHRMAV</sequence>
<dbReference type="EMBL" id="KN824284">
    <property type="protein sequence ID" value="KIM30455.1"/>
    <property type="molecule type" value="Genomic_DNA"/>
</dbReference>
<dbReference type="OrthoDB" id="19861at2759"/>
<organism evidence="2 3">
    <name type="scientific">Serendipita vermifera MAFF 305830</name>
    <dbReference type="NCBI Taxonomy" id="933852"/>
    <lineage>
        <taxon>Eukaryota</taxon>
        <taxon>Fungi</taxon>
        <taxon>Dikarya</taxon>
        <taxon>Basidiomycota</taxon>
        <taxon>Agaricomycotina</taxon>
        <taxon>Agaricomycetes</taxon>
        <taxon>Sebacinales</taxon>
        <taxon>Serendipitaceae</taxon>
        <taxon>Serendipita</taxon>
    </lineage>
</organism>
<reference evidence="3" key="2">
    <citation type="submission" date="2015-01" db="EMBL/GenBank/DDBJ databases">
        <title>Evolutionary Origins and Diversification of the Mycorrhizal Mutualists.</title>
        <authorList>
            <consortium name="DOE Joint Genome Institute"/>
            <consortium name="Mycorrhizal Genomics Consortium"/>
            <person name="Kohler A."/>
            <person name="Kuo A."/>
            <person name="Nagy L.G."/>
            <person name="Floudas D."/>
            <person name="Copeland A."/>
            <person name="Barry K.W."/>
            <person name="Cichocki N."/>
            <person name="Veneault-Fourrey C."/>
            <person name="LaButti K."/>
            <person name="Lindquist E.A."/>
            <person name="Lipzen A."/>
            <person name="Lundell T."/>
            <person name="Morin E."/>
            <person name="Murat C."/>
            <person name="Riley R."/>
            <person name="Ohm R."/>
            <person name="Sun H."/>
            <person name="Tunlid A."/>
            <person name="Henrissat B."/>
            <person name="Grigoriev I.V."/>
            <person name="Hibbett D.S."/>
            <person name="Martin F."/>
        </authorList>
    </citation>
    <scope>NUCLEOTIDE SEQUENCE [LARGE SCALE GENOMIC DNA]</scope>
    <source>
        <strain evidence="3">MAFF 305830</strain>
    </source>
</reference>
<dbReference type="Gene3D" id="3.40.50.300">
    <property type="entry name" value="P-loop containing nucleotide triphosphate hydrolases"/>
    <property type="match status" value="1"/>
</dbReference>
<dbReference type="SUPFAM" id="SSF52540">
    <property type="entry name" value="P-loop containing nucleoside triphosphate hydrolases"/>
    <property type="match status" value="1"/>
</dbReference>
<keyword evidence="1" id="KW-0472">Membrane</keyword>
<keyword evidence="1" id="KW-0812">Transmembrane</keyword>
<evidence type="ECO:0000313" key="2">
    <source>
        <dbReference type="EMBL" id="KIM30455.1"/>
    </source>
</evidence>
<gene>
    <name evidence="2" type="ORF">M408DRAFT_285817</name>
</gene>
<evidence type="ECO:0000256" key="1">
    <source>
        <dbReference type="SAM" id="Phobius"/>
    </source>
</evidence>
<reference evidence="2 3" key="1">
    <citation type="submission" date="2014-04" db="EMBL/GenBank/DDBJ databases">
        <authorList>
            <consortium name="DOE Joint Genome Institute"/>
            <person name="Kuo A."/>
            <person name="Zuccaro A."/>
            <person name="Kohler A."/>
            <person name="Nagy L.G."/>
            <person name="Floudas D."/>
            <person name="Copeland A."/>
            <person name="Barry K.W."/>
            <person name="Cichocki N."/>
            <person name="Veneault-Fourrey C."/>
            <person name="LaButti K."/>
            <person name="Lindquist E.A."/>
            <person name="Lipzen A."/>
            <person name="Lundell T."/>
            <person name="Morin E."/>
            <person name="Murat C."/>
            <person name="Sun H."/>
            <person name="Tunlid A."/>
            <person name="Henrissat B."/>
            <person name="Grigoriev I.V."/>
            <person name="Hibbett D.S."/>
            <person name="Martin F."/>
            <person name="Nordberg H.P."/>
            <person name="Cantor M.N."/>
            <person name="Hua S.X."/>
        </authorList>
    </citation>
    <scope>NUCLEOTIDE SEQUENCE [LARGE SCALE GENOMIC DNA]</scope>
    <source>
        <strain evidence="2 3">MAFF 305830</strain>
    </source>
</reference>
<accession>A0A0C3B107</accession>